<evidence type="ECO:0000313" key="11">
    <source>
        <dbReference type="Proteomes" id="UP000037175"/>
    </source>
</evidence>
<evidence type="ECO:0000256" key="9">
    <source>
        <dbReference type="HAMAP-Rule" id="MF_00236"/>
    </source>
</evidence>
<dbReference type="NCBIfam" id="NF011430">
    <property type="entry name" value="PRK14861.1"/>
    <property type="match status" value="1"/>
</dbReference>
<dbReference type="Pfam" id="PF02416">
    <property type="entry name" value="TatA_B_E"/>
    <property type="match status" value="1"/>
</dbReference>
<dbReference type="GO" id="GO:0033281">
    <property type="term" value="C:TAT protein transport complex"/>
    <property type="evidence" value="ECO:0007669"/>
    <property type="project" value="UniProtKB-UniRule"/>
</dbReference>
<dbReference type="RefSeq" id="WP_013119998.1">
    <property type="nucleotide sequence ID" value="NZ_LGTE01000001.1"/>
</dbReference>
<comment type="subunit">
    <text evidence="9">Forms a complex with TatC.</text>
</comment>
<evidence type="ECO:0000256" key="5">
    <source>
        <dbReference type="ARBA" id="ARBA00022927"/>
    </source>
</evidence>
<sequence length="66" mass="7137">MFGFLPSIGFPELILILVIALIIFGPGKLPEVGKALGKGIREFKSASKEVQKEIHEAVNTSDNEAK</sequence>
<evidence type="ECO:0000256" key="3">
    <source>
        <dbReference type="ARBA" id="ARBA00022475"/>
    </source>
</evidence>
<protein>
    <recommendedName>
        <fullName evidence="9">Sec-independent protein translocase protein TatA</fullName>
    </recommendedName>
</protein>
<dbReference type="InterPro" id="IPR003369">
    <property type="entry name" value="TatA/B/E"/>
</dbReference>
<evidence type="ECO:0000256" key="6">
    <source>
        <dbReference type="ARBA" id="ARBA00022989"/>
    </source>
</evidence>
<dbReference type="EMBL" id="LGTE01000001">
    <property type="protein sequence ID" value="KNZ70998.1"/>
    <property type="molecule type" value="Genomic_DNA"/>
</dbReference>
<comment type="similarity">
    <text evidence="9">Belongs to the TatA/E family.</text>
</comment>
<organism evidence="10 11">
    <name type="scientific">Thermincola ferriacetica</name>
    <dbReference type="NCBI Taxonomy" id="281456"/>
    <lineage>
        <taxon>Bacteria</taxon>
        <taxon>Bacillati</taxon>
        <taxon>Bacillota</taxon>
        <taxon>Clostridia</taxon>
        <taxon>Eubacteriales</taxon>
        <taxon>Thermincolaceae</taxon>
        <taxon>Thermincola</taxon>
    </lineage>
</organism>
<dbReference type="NCBIfam" id="NF011429">
    <property type="entry name" value="PRK14857.1"/>
    <property type="match status" value="1"/>
</dbReference>
<dbReference type="PRINTS" id="PR01506">
    <property type="entry name" value="TATBPROTEIN"/>
</dbReference>
<evidence type="ECO:0000256" key="4">
    <source>
        <dbReference type="ARBA" id="ARBA00022692"/>
    </source>
</evidence>
<keyword evidence="3 9" id="KW-1003">Cell membrane</keyword>
<dbReference type="PATRIC" id="fig|281456.6.peg.69"/>
<dbReference type="NCBIfam" id="TIGR01411">
    <property type="entry name" value="tatAE"/>
    <property type="match status" value="1"/>
</dbReference>
<keyword evidence="2 9" id="KW-0813">Transport</keyword>
<name>A0A0L6W6K4_9FIRM</name>
<dbReference type="AlphaFoldDB" id="A0A0L6W6K4"/>
<dbReference type="Gene3D" id="1.20.5.3310">
    <property type="match status" value="1"/>
</dbReference>
<dbReference type="Proteomes" id="UP000037175">
    <property type="component" value="Unassembled WGS sequence"/>
</dbReference>
<reference evidence="11" key="1">
    <citation type="submission" date="2015-07" db="EMBL/GenBank/DDBJ databases">
        <title>Complete Genome of Thermincola ferriacetica strain Z-0001T.</title>
        <authorList>
            <person name="Lusk B."/>
            <person name="Badalamenti J.P."/>
            <person name="Parameswaran P."/>
            <person name="Bond D.R."/>
            <person name="Torres C.I."/>
        </authorList>
    </citation>
    <scope>NUCLEOTIDE SEQUENCE [LARGE SCALE GENOMIC DNA]</scope>
    <source>
        <strain evidence="11">Z-0001</strain>
    </source>
</reference>
<dbReference type="InterPro" id="IPR006312">
    <property type="entry name" value="TatA/E"/>
</dbReference>
<comment type="function">
    <text evidence="9">Part of the twin-arginine translocation (Tat) system that transports large folded proteins containing a characteristic twin-arginine motif in their signal peptide across membranes. TatA could form the protein-conducting channel of the Tat system.</text>
</comment>
<keyword evidence="7 9" id="KW-0811">Translocation</keyword>
<evidence type="ECO:0000313" key="10">
    <source>
        <dbReference type="EMBL" id="KNZ70998.1"/>
    </source>
</evidence>
<gene>
    <name evidence="9" type="primary">tatA</name>
    <name evidence="10" type="ORF">Tfer_0068</name>
</gene>
<comment type="subcellular location">
    <subcellularLocation>
        <location evidence="1 9">Cell membrane</location>
        <topology evidence="1 9">Single-pass membrane protein</topology>
    </subcellularLocation>
</comment>
<dbReference type="GO" id="GO:0043953">
    <property type="term" value="P:protein transport by the Tat complex"/>
    <property type="evidence" value="ECO:0007669"/>
    <property type="project" value="UniProtKB-UniRule"/>
</dbReference>
<dbReference type="GO" id="GO:0008320">
    <property type="term" value="F:protein transmembrane transporter activity"/>
    <property type="evidence" value="ECO:0007669"/>
    <property type="project" value="UniProtKB-UniRule"/>
</dbReference>
<comment type="caution">
    <text evidence="10">The sequence shown here is derived from an EMBL/GenBank/DDBJ whole genome shotgun (WGS) entry which is preliminary data.</text>
</comment>
<dbReference type="HAMAP" id="MF_00236">
    <property type="entry name" value="TatA_E"/>
    <property type="match status" value="1"/>
</dbReference>
<dbReference type="PANTHER" id="PTHR42982">
    <property type="entry name" value="SEC-INDEPENDENT PROTEIN TRANSLOCASE PROTEIN TATA"/>
    <property type="match status" value="1"/>
</dbReference>
<keyword evidence="6 9" id="KW-1133">Transmembrane helix</keyword>
<evidence type="ECO:0000256" key="2">
    <source>
        <dbReference type="ARBA" id="ARBA00022448"/>
    </source>
</evidence>
<evidence type="ECO:0000256" key="8">
    <source>
        <dbReference type="ARBA" id="ARBA00023136"/>
    </source>
</evidence>
<keyword evidence="8 9" id="KW-0472">Membrane</keyword>
<feature type="transmembrane region" description="Helical" evidence="9">
    <location>
        <begin position="6"/>
        <end position="24"/>
    </location>
</feature>
<evidence type="ECO:0000256" key="1">
    <source>
        <dbReference type="ARBA" id="ARBA00004162"/>
    </source>
</evidence>
<keyword evidence="4 9" id="KW-0812">Transmembrane</keyword>
<keyword evidence="5 9" id="KW-0653">Protein transport</keyword>
<dbReference type="PANTHER" id="PTHR42982:SF1">
    <property type="entry name" value="SEC-INDEPENDENT PROTEIN TRANSLOCASE PROTEIN TATA"/>
    <property type="match status" value="1"/>
</dbReference>
<evidence type="ECO:0000256" key="7">
    <source>
        <dbReference type="ARBA" id="ARBA00023010"/>
    </source>
</evidence>
<keyword evidence="11" id="KW-1185">Reference proteome</keyword>
<proteinExistence type="inferred from homology"/>
<accession>A0A0L6W6K4</accession>